<name>A0ABW2T0T9_9ACTN</name>
<sequence length="131" mass="12898">MRLILLVSGVVAVGIGAATLFAPAAFHGANGIELGSDAGLLSETRAAGGALLAAGALILLGAFVARLAFTATVVGAATYLAYGLSRLLSIALDGIPASGLVLAAALELIIGLACAFALVRDRRQGGRETPA</sequence>
<feature type="transmembrane region" description="Helical" evidence="1">
    <location>
        <begin position="47"/>
        <end position="65"/>
    </location>
</feature>
<dbReference type="EMBL" id="JBHTEE010000001">
    <property type="protein sequence ID" value="MFC7602235.1"/>
    <property type="molecule type" value="Genomic_DNA"/>
</dbReference>
<comment type="caution">
    <text evidence="2">The sequence shown here is derived from an EMBL/GenBank/DDBJ whole genome shotgun (WGS) entry which is preliminary data.</text>
</comment>
<evidence type="ECO:0000256" key="1">
    <source>
        <dbReference type="SAM" id="Phobius"/>
    </source>
</evidence>
<keyword evidence="1" id="KW-0472">Membrane</keyword>
<keyword evidence="1" id="KW-0812">Transmembrane</keyword>
<keyword evidence="3" id="KW-1185">Reference proteome</keyword>
<evidence type="ECO:0000313" key="2">
    <source>
        <dbReference type="EMBL" id="MFC7602235.1"/>
    </source>
</evidence>
<proteinExistence type="predicted"/>
<feature type="transmembrane region" description="Helical" evidence="1">
    <location>
        <begin position="72"/>
        <end position="92"/>
    </location>
</feature>
<dbReference type="Pfam" id="PF14248">
    <property type="entry name" value="DUF4345"/>
    <property type="match status" value="1"/>
</dbReference>
<dbReference type="Proteomes" id="UP001596514">
    <property type="component" value="Unassembled WGS sequence"/>
</dbReference>
<keyword evidence="1" id="KW-1133">Transmembrane helix</keyword>
<dbReference type="RefSeq" id="WP_343964407.1">
    <property type="nucleotide sequence ID" value="NZ_BAAAGK010000023.1"/>
</dbReference>
<dbReference type="InterPro" id="IPR025597">
    <property type="entry name" value="DUF4345"/>
</dbReference>
<evidence type="ECO:0000313" key="3">
    <source>
        <dbReference type="Proteomes" id="UP001596514"/>
    </source>
</evidence>
<accession>A0ABW2T0T9</accession>
<reference evidence="3" key="1">
    <citation type="journal article" date="2019" name="Int. J. Syst. Evol. Microbiol.">
        <title>The Global Catalogue of Microorganisms (GCM) 10K type strain sequencing project: providing services to taxonomists for standard genome sequencing and annotation.</title>
        <authorList>
            <consortium name="The Broad Institute Genomics Platform"/>
            <consortium name="The Broad Institute Genome Sequencing Center for Infectious Disease"/>
            <person name="Wu L."/>
            <person name="Ma J."/>
        </authorList>
    </citation>
    <scope>NUCLEOTIDE SEQUENCE [LARGE SCALE GENOMIC DNA]</scope>
    <source>
        <strain evidence="3">JCM 10083</strain>
    </source>
</reference>
<organism evidence="2 3">
    <name type="scientific">Streptosporangium amethystogenes subsp. fukuiense</name>
    <dbReference type="NCBI Taxonomy" id="698418"/>
    <lineage>
        <taxon>Bacteria</taxon>
        <taxon>Bacillati</taxon>
        <taxon>Actinomycetota</taxon>
        <taxon>Actinomycetes</taxon>
        <taxon>Streptosporangiales</taxon>
        <taxon>Streptosporangiaceae</taxon>
        <taxon>Streptosporangium</taxon>
    </lineage>
</organism>
<gene>
    <name evidence="2" type="ORF">ACFQVD_19230</name>
</gene>
<feature type="transmembrane region" description="Helical" evidence="1">
    <location>
        <begin position="98"/>
        <end position="119"/>
    </location>
</feature>
<protein>
    <submittedName>
        <fullName evidence="2">DUF4345 domain-containing protein</fullName>
    </submittedName>
</protein>